<dbReference type="GO" id="GO:0005829">
    <property type="term" value="C:cytosol"/>
    <property type="evidence" value="ECO:0007669"/>
    <property type="project" value="TreeGrafter"/>
</dbReference>
<dbReference type="GO" id="GO:0004399">
    <property type="term" value="F:histidinol dehydrogenase activity"/>
    <property type="evidence" value="ECO:0007669"/>
    <property type="project" value="UniProtKB-EC"/>
</dbReference>
<dbReference type="GO" id="GO:0051287">
    <property type="term" value="F:NAD binding"/>
    <property type="evidence" value="ECO:0007669"/>
    <property type="project" value="InterPro"/>
</dbReference>
<dbReference type="PANTHER" id="PTHR21256">
    <property type="entry name" value="HISTIDINOL DEHYDROGENASE HDH"/>
    <property type="match status" value="1"/>
</dbReference>
<dbReference type="InterPro" id="IPR012131">
    <property type="entry name" value="Hstdl_DH"/>
</dbReference>
<evidence type="ECO:0000256" key="7">
    <source>
        <dbReference type="PIRSR" id="PIRSR000099-1"/>
    </source>
</evidence>
<keyword evidence="5 6" id="KW-0560">Oxidoreductase</keyword>
<comment type="similarity">
    <text evidence="2 6 8">Belongs to the histidinol dehydrogenase family.</text>
</comment>
<evidence type="ECO:0000256" key="8">
    <source>
        <dbReference type="RuleBase" id="RU004175"/>
    </source>
</evidence>
<dbReference type="EC" id="1.1.1.23" evidence="9"/>
<keyword evidence="4" id="KW-0862">Zinc</keyword>
<keyword evidence="10" id="KW-1185">Reference proteome</keyword>
<dbReference type="InterPro" id="IPR016161">
    <property type="entry name" value="Ald_DH/histidinol_DH"/>
</dbReference>
<dbReference type="Pfam" id="PF00815">
    <property type="entry name" value="Histidinol_dh"/>
    <property type="match status" value="1"/>
</dbReference>
<dbReference type="NCBIfam" id="TIGR00069">
    <property type="entry name" value="hisD"/>
    <property type="match status" value="1"/>
</dbReference>
<dbReference type="InterPro" id="IPR022695">
    <property type="entry name" value="Histidinol_DH_monofunct"/>
</dbReference>
<evidence type="ECO:0000256" key="1">
    <source>
        <dbReference type="ARBA" id="ARBA00001947"/>
    </source>
</evidence>
<evidence type="ECO:0000313" key="10">
    <source>
        <dbReference type="Proteomes" id="UP000250079"/>
    </source>
</evidence>
<keyword evidence="3" id="KW-0479">Metal-binding</keyword>
<dbReference type="SUPFAM" id="SSF53720">
    <property type="entry name" value="ALDH-like"/>
    <property type="match status" value="1"/>
</dbReference>
<dbReference type="Gene3D" id="3.40.50.1980">
    <property type="entry name" value="Nitrogenase molybdenum iron protein domain"/>
    <property type="match status" value="2"/>
</dbReference>
<dbReference type="AlphaFoldDB" id="A0A2Z2NJZ7"/>
<reference evidence="9 10" key="1">
    <citation type="submission" date="2016-12" db="EMBL/GenBank/DDBJ databases">
        <authorList>
            <person name="Song W.-J."/>
            <person name="Kurnit D.M."/>
        </authorList>
    </citation>
    <scope>NUCLEOTIDE SEQUENCE [LARGE SCALE GENOMIC DNA]</scope>
    <source>
        <strain evidence="9 10">IMCC3135</strain>
    </source>
</reference>
<dbReference type="PRINTS" id="PR00083">
    <property type="entry name" value="HOLDHDRGNASE"/>
</dbReference>
<dbReference type="PANTHER" id="PTHR21256:SF2">
    <property type="entry name" value="HISTIDINE BIOSYNTHESIS TRIFUNCTIONAL PROTEIN"/>
    <property type="match status" value="1"/>
</dbReference>
<evidence type="ECO:0000256" key="3">
    <source>
        <dbReference type="ARBA" id="ARBA00022723"/>
    </source>
</evidence>
<evidence type="ECO:0000256" key="5">
    <source>
        <dbReference type="ARBA" id="ARBA00023002"/>
    </source>
</evidence>
<dbReference type="EMBL" id="CP018632">
    <property type="protein sequence ID" value="ASJ71499.1"/>
    <property type="molecule type" value="Genomic_DNA"/>
</dbReference>
<feature type="active site" description="Proton acceptor" evidence="7">
    <location>
        <position position="366"/>
    </location>
</feature>
<feature type="active site" description="Proton acceptor" evidence="7">
    <location>
        <position position="365"/>
    </location>
</feature>
<comment type="cofactor">
    <cofactor evidence="1">
        <name>Zn(2+)</name>
        <dbReference type="ChEBI" id="CHEBI:29105"/>
    </cofactor>
</comment>
<dbReference type="PIRSF" id="PIRSF000099">
    <property type="entry name" value="Histidinol_dh"/>
    <property type="match status" value="1"/>
</dbReference>
<evidence type="ECO:0000256" key="4">
    <source>
        <dbReference type="ARBA" id="ARBA00022833"/>
    </source>
</evidence>
<proteinExistence type="inferred from homology"/>
<dbReference type="GO" id="GO:0000105">
    <property type="term" value="P:L-histidine biosynthetic process"/>
    <property type="evidence" value="ECO:0007669"/>
    <property type="project" value="InterPro"/>
</dbReference>
<name>A0A2Z2NJZ7_9GAMM</name>
<evidence type="ECO:0000313" key="9">
    <source>
        <dbReference type="EMBL" id="ASJ71499.1"/>
    </source>
</evidence>
<accession>A0A2Z2NJZ7</accession>
<protein>
    <submittedName>
        <fullName evidence="9">Histidinol dehydrogenase</fullName>
        <ecNumber evidence="9">1.1.1.23</ecNumber>
    </submittedName>
</protein>
<dbReference type="CDD" id="cd06572">
    <property type="entry name" value="Histidinol_dh"/>
    <property type="match status" value="1"/>
</dbReference>
<dbReference type="Proteomes" id="UP000250079">
    <property type="component" value="Chromosome"/>
</dbReference>
<dbReference type="Gene3D" id="1.20.5.1300">
    <property type="match status" value="1"/>
</dbReference>
<dbReference type="GO" id="GO:0046872">
    <property type="term" value="F:metal ion binding"/>
    <property type="evidence" value="ECO:0007669"/>
    <property type="project" value="UniProtKB-KW"/>
</dbReference>
<organism evidence="9 10">
    <name type="scientific">Granulosicoccus antarcticus IMCC3135</name>
    <dbReference type="NCBI Taxonomy" id="1192854"/>
    <lineage>
        <taxon>Bacteria</taxon>
        <taxon>Pseudomonadati</taxon>
        <taxon>Pseudomonadota</taxon>
        <taxon>Gammaproteobacteria</taxon>
        <taxon>Chromatiales</taxon>
        <taxon>Granulosicoccaceae</taxon>
        <taxon>Granulosicoccus</taxon>
    </lineage>
</organism>
<evidence type="ECO:0000256" key="2">
    <source>
        <dbReference type="ARBA" id="ARBA00010178"/>
    </source>
</evidence>
<dbReference type="KEGG" id="gai:IMCC3135_06965"/>
<gene>
    <name evidence="9" type="primary">hisD_1</name>
    <name evidence="9" type="ORF">IMCC3135_06965</name>
</gene>
<dbReference type="FunFam" id="3.40.50.1980:FF:000001">
    <property type="entry name" value="Histidinol dehydrogenase"/>
    <property type="match status" value="1"/>
</dbReference>
<sequence length="473" mass="51066">MPCKEKREACKPDAVYFVWPFSEPDRMTARKYPDVALHELGKLSSEERASLLSRAEDDLDQFLDGVRPIIEAVRKEGDEALARFGREFDGAKSLTADAIAASKADIDKAFDQVDRAMIETLEYSADNIRRFHEAQRPPEMWMKEIRPGVLVGERATPIDSVACYSPRGKGSFPSVTLMTAIPASVAGVPEPIILTPPGADGQIDPATLVAARLAGVEQVYKAGGAQAVAAAAYGTATIPRCFKIVGPGSPWLVAAKRMLAGRIDPGMPAGPSETILLADETANPYIAALDMTIESEHGPDSSAFLVTWDAELANTIRAAIPGYWDQQNETLAGYSSSVLSGMRGGIVLARTREEAYAFINDYAPEHCQVLSKTPHEHLAHIRNASEILLGEHAAGSIANYMMGPNCVLPTSGAARTHSPLGVHDFMKTCSVAHMTETGYAEMAPHTHRFASYEGFDGHANAVSDLRQQAFKKI</sequence>
<evidence type="ECO:0000256" key="6">
    <source>
        <dbReference type="PIRNR" id="PIRNR000099"/>
    </source>
</evidence>